<evidence type="ECO:0000256" key="1">
    <source>
        <dbReference type="SAM" id="Phobius"/>
    </source>
</evidence>
<comment type="caution">
    <text evidence="2">The sequence shown here is derived from an EMBL/GenBank/DDBJ whole genome shotgun (WGS) entry which is preliminary data.</text>
</comment>
<dbReference type="Proteomes" id="UP000826195">
    <property type="component" value="Unassembled WGS sequence"/>
</dbReference>
<keyword evidence="1" id="KW-0472">Membrane</keyword>
<name>A0AAV7HWM2_COTGL</name>
<keyword evidence="1" id="KW-1133">Transmembrane helix</keyword>
<organism evidence="2 3">
    <name type="scientific">Cotesia glomerata</name>
    <name type="common">Lepidopteran parasitic wasp</name>
    <name type="synonym">Apanteles glomeratus</name>
    <dbReference type="NCBI Taxonomy" id="32391"/>
    <lineage>
        <taxon>Eukaryota</taxon>
        <taxon>Metazoa</taxon>
        <taxon>Ecdysozoa</taxon>
        <taxon>Arthropoda</taxon>
        <taxon>Hexapoda</taxon>
        <taxon>Insecta</taxon>
        <taxon>Pterygota</taxon>
        <taxon>Neoptera</taxon>
        <taxon>Endopterygota</taxon>
        <taxon>Hymenoptera</taxon>
        <taxon>Apocrita</taxon>
        <taxon>Ichneumonoidea</taxon>
        <taxon>Braconidae</taxon>
        <taxon>Microgastrinae</taxon>
        <taxon>Cotesia</taxon>
    </lineage>
</organism>
<evidence type="ECO:0000313" key="3">
    <source>
        <dbReference type="Proteomes" id="UP000826195"/>
    </source>
</evidence>
<evidence type="ECO:0000313" key="2">
    <source>
        <dbReference type="EMBL" id="KAH0539262.1"/>
    </source>
</evidence>
<keyword evidence="1" id="KW-0812">Transmembrane</keyword>
<feature type="transmembrane region" description="Helical" evidence="1">
    <location>
        <begin position="6"/>
        <end position="25"/>
    </location>
</feature>
<reference evidence="2 3" key="1">
    <citation type="journal article" date="2021" name="J. Hered.">
        <title>A chromosome-level genome assembly of the parasitoid wasp, Cotesia glomerata (Hymenoptera: Braconidae).</title>
        <authorList>
            <person name="Pinto B.J."/>
            <person name="Weis J.J."/>
            <person name="Gamble T."/>
            <person name="Ode P.J."/>
            <person name="Paul R."/>
            <person name="Zaspel J.M."/>
        </authorList>
    </citation>
    <scope>NUCLEOTIDE SEQUENCE [LARGE SCALE GENOMIC DNA]</scope>
    <source>
        <strain evidence="2">CgM1</strain>
    </source>
</reference>
<feature type="transmembrane region" description="Helical" evidence="1">
    <location>
        <begin position="46"/>
        <end position="70"/>
    </location>
</feature>
<dbReference type="AlphaFoldDB" id="A0AAV7HWM2"/>
<sequence length="109" mass="12230">MYAAVLNYYHIFRKFVSLLAVLYWVSSSSHIRAGNDSKSMNMLPAILVASFLSPPLPLFLPPLSVFYSFAFSCNWTFALDSQNSYSLVADLLRGTTEKITETVEEHAKA</sequence>
<dbReference type="EMBL" id="JAHXZJ010002609">
    <property type="protein sequence ID" value="KAH0539262.1"/>
    <property type="molecule type" value="Genomic_DNA"/>
</dbReference>
<proteinExistence type="predicted"/>
<protein>
    <submittedName>
        <fullName evidence="2">Uncharacterized protein</fullName>
    </submittedName>
</protein>
<gene>
    <name evidence="2" type="ORF">KQX54_003303</name>
</gene>
<keyword evidence="3" id="KW-1185">Reference proteome</keyword>
<accession>A0AAV7HWM2</accession>